<dbReference type="SUPFAM" id="SSF52218">
    <property type="entry name" value="Flavoproteins"/>
    <property type="match status" value="1"/>
</dbReference>
<keyword evidence="3" id="KW-1185">Reference proteome</keyword>
<reference evidence="2 3" key="1">
    <citation type="submission" date="2019-08" db="EMBL/GenBank/DDBJ databases">
        <title>Amphibian skin-associated Pigmentiphaga: genome sequence and occurrence across geography and hosts.</title>
        <authorList>
            <person name="Bletz M.C."/>
            <person name="Bunk B."/>
            <person name="Sproeer C."/>
            <person name="Biwer P."/>
            <person name="Reiter S."/>
            <person name="Rabemananjara F.C.E."/>
            <person name="Schulz S."/>
            <person name="Overmann J."/>
            <person name="Vences M."/>
        </authorList>
    </citation>
    <scope>NUCLEOTIDE SEQUENCE [LARGE SCALE GENOMIC DNA]</scope>
    <source>
        <strain evidence="2 3">Mada1488</strain>
    </source>
</reference>
<organism evidence="2 3">
    <name type="scientific">Pigmentiphaga aceris</name>
    <dbReference type="NCBI Taxonomy" id="1940612"/>
    <lineage>
        <taxon>Bacteria</taxon>
        <taxon>Pseudomonadati</taxon>
        <taxon>Pseudomonadota</taxon>
        <taxon>Betaproteobacteria</taxon>
        <taxon>Burkholderiales</taxon>
        <taxon>Alcaligenaceae</taxon>
        <taxon>Pigmentiphaga</taxon>
    </lineage>
</organism>
<dbReference type="OrthoDB" id="9806505at2"/>
<dbReference type="Gene3D" id="3.40.50.360">
    <property type="match status" value="1"/>
</dbReference>
<feature type="region of interest" description="Disordered" evidence="1">
    <location>
        <begin position="158"/>
        <end position="178"/>
    </location>
</feature>
<name>A0A5C0AWQ6_9BURK</name>
<dbReference type="EMBL" id="CP043046">
    <property type="protein sequence ID" value="QEI05823.1"/>
    <property type="molecule type" value="Genomic_DNA"/>
</dbReference>
<evidence type="ECO:0000313" key="2">
    <source>
        <dbReference type="EMBL" id="QEI05823.1"/>
    </source>
</evidence>
<evidence type="ECO:0000313" key="3">
    <source>
        <dbReference type="Proteomes" id="UP000325161"/>
    </source>
</evidence>
<dbReference type="AlphaFoldDB" id="A0A5C0AWQ6"/>
<gene>
    <name evidence="2" type="ORF">FXN63_08140</name>
</gene>
<dbReference type="Proteomes" id="UP000325161">
    <property type="component" value="Chromosome"/>
</dbReference>
<dbReference type="InterPro" id="IPR029039">
    <property type="entry name" value="Flavoprotein-like_sf"/>
</dbReference>
<dbReference type="KEGG" id="pacr:FXN63_08140"/>
<evidence type="ECO:0000256" key="1">
    <source>
        <dbReference type="SAM" id="MobiDB-lite"/>
    </source>
</evidence>
<dbReference type="RefSeq" id="WP_148814206.1">
    <property type="nucleotide sequence ID" value="NZ_CP043046.1"/>
</dbReference>
<protein>
    <submittedName>
        <fullName evidence="2">Flavodoxin</fullName>
    </submittedName>
</protein>
<proteinExistence type="predicted"/>
<accession>A0A5C0AWQ6</accession>
<sequence length="178" mass="20069">MSKILIVMYSRTGTCRGLATRLSRQQGWPLGEISDADASPSRASKRGTWQCLLDSWRRREPPIRYDGPRPAEFDIVVTVSPIWLYRLAGPMRSFLAEHRVQLRQLAVVSVMGKRGAPNALAEITRLTNRRPVAELAIAKHELDEESVDRKLTPFATKLGNWEPNQSDANTHAWLAPRA</sequence>